<feature type="signal peptide" evidence="1">
    <location>
        <begin position="1"/>
        <end position="19"/>
    </location>
</feature>
<evidence type="ECO:0000313" key="4">
    <source>
        <dbReference type="Proteomes" id="UP001207930"/>
    </source>
</evidence>
<feature type="domain" description="Ice-binding protein C-terminal" evidence="2">
    <location>
        <begin position="171"/>
        <end position="193"/>
    </location>
</feature>
<reference evidence="3 4" key="1">
    <citation type="submission" date="2022-10" db="EMBL/GenBank/DDBJ databases">
        <title>Luteolibacter flavescens strain MCCC 1K03193, whole genome shotgun sequencing project.</title>
        <authorList>
            <person name="Zhao G."/>
            <person name="Shen L."/>
        </authorList>
    </citation>
    <scope>NUCLEOTIDE SEQUENCE [LARGE SCALE GENOMIC DNA]</scope>
    <source>
        <strain evidence="3 4">MCCC 1K03193</strain>
    </source>
</reference>
<evidence type="ECO:0000259" key="2">
    <source>
        <dbReference type="Pfam" id="PF07589"/>
    </source>
</evidence>
<sequence length="193" mass="20008">MKFILTFAAIFGLCHAASAAVVVTIDISSPGAVVITTVGAGSSSTGDLTVNFAGGISFLGFFTDNELITAEEPALISGNWRASGTSTSYNEMVTFEYGSPDVVPGVDLSIYNLGAVLSDDQNFVLGQQAFFGSSVVDFSSLTHLPAVGTTGNVMLGYRSSHGGVIGQWEVIPEPTTALLGLLGMGAFAARRRR</sequence>
<accession>A0ABT3FPI3</accession>
<dbReference type="Proteomes" id="UP001207930">
    <property type="component" value="Unassembled WGS sequence"/>
</dbReference>
<dbReference type="Pfam" id="PF07589">
    <property type="entry name" value="PEP-CTERM"/>
    <property type="match status" value="1"/>
</dbReference>
<proteinExistence type="predicted"/>
<dbReference type="EMBL" id="JAPDDS010000006">
    <property type="protein sequence ID" value="MCW1885467.1"/>
    <property type="molecule type" value="Genomic_DNA"/>
</dbReference>
<keyword evidence="4" id="KW-1185">Reference proteome</keyword>
<feature type="chain" id="PRO_5045488895" evidence="1">
    <location>
        <begin position="20"/>
        <end position="193"/>
    </location>
</feature>
<dbReference type="InterPro" id="IPR013424">
    <property type="entry name" value="Ice-binding_C"/>
</dbReference>
<dbReference type="RefSeq" id="WP_264501424.1">
    <property type="nucleotide sequence ID" value="NZ_JAPDDS010000006.1"/>
</dbReference>
<name>A0ABT3FPI3_9BACT</name>
<comment type="caution">
    <text evidence="3">The sequence shown here is derived from an EMBL/GenBank/DDBJ whole genome shotgun (WGS) entry which is preliminary data.</text>
</comment>
<keyword evidence="1" id="KW-0732">Signal</keyword>
<evidence type="ECO:0000256" key="1">
    <source>
        <dbReference type="SAM" id="SignalP"/>
    </source>
</evidence>
<dbReference type="NCBIfam" id="TIGR02595">
    <property type="entry name" value="PEP_CTERM"/>
    <property type="match status" value="1"/>
</dbReference>
<protein>
    <submittedName>
        <fullName evidence="3">PEP-CTERM sorting domain-containing protein</fullName>
    </submittedName>
</protein>
<evidence type="ECO:0000313" key="3">
    <source>
        <dbReference type="EMBL" id="MCW1885467.1"/>
    </source>
</evidence>
<gene>
    <name evidence="3" type="ORF">OKA04_12070</name>
</gene>
<organism evidence="3 4">
    <name type="scientific">Luteolibacter flavescens</name>
    <dbReference type="NCBI Taxonomy" id="1859460"/>
    <lineage>
        <taxon>Bacteria</taxon>
        <taxon>Pseudomonadati</taxon>
        <taxon>Verrucomicrobiota</taxon>
        <taxon>Verrucomicrobiia</taxon>
        <taxon>Verrucomicrobiales</taxon>
        <taxon>Verrucomicrobiaceae</taxon>
        <taxon>Luteolibacter</taxon>
    </lineage>
</organism>